<evidence type="ECO:0000313" key="20">
    <source>
        <dbReference type="EMBL" id="BDI05130.1"/>
    </source>
</evidence>
<dbReference type="SMART" id="SM00086">
    <property type="entry name" value="PAC"/>
    <property type="match status" value="2"/>
</dbReference>
<dbReference type="PANTHER" id="PTHR24421:SF59">
    <property type="entry name" value="OXYGEN SENSOR HISTIDINE KINASE NREB"/>
    <property type="match status" value="1"/>
</dbReference>
<comment type="subcellular location">
    <subcellularLocation>
        <location evidence="3">Cytoplasm</location>
    </subcellularLocation>
</comment>
<dbReference type="InterPro" id="IPR000700">
    <property type="entry name" value="PAS-assoc_C"/>
</dbReference>
<dbReference type="Gene3D" id="3.30.450.40">
    <property type="match status" value="1"/>
</dbReference>
<keyword evidence="13" id="KW-0411">Iron-sulfur</keyword>
<evidence type="ECO:0000256" key="9">
    <source>
        <dbReference type="ARBA" id="ARBA00022723"/>
    </source>
</evidence>
<dbReference type="Pfam" id="PF07730">
    <property type="entry name" value="HisKA_3"/>
    <property type="match status" value="1"/>
</dbReference>
<evidence type="ECO:0000256" key="11">
    <source>
        <dbReference type="ARBA" id="ARBA00023004"/>
    </source>
</evidence>
<dbReference type="InterPro" id="IPR035965">
    <property type="entry name" value="PAS-like_dom_sf"/>
</dbReference>
<dbReference type="InterPro" id="IPR036890">
    <property type="entry name" value="HATPase_C_sf"/>
</dbReference>
<evidence type="ECO:0000256" key="2">
    <source>
        <dbReference type="ARBA" id="ARBA00001966"/>
    </source>
</evidence>
<keyword evidence="16" id="KW-0175">Coiled coil</keyword>
<dbReference type="SUPFAM" id="SSF55874">
    <property type="entry name" value="ATPase domain of HSP90 chaperone/DNA topoisomerase II/histidine kinase"/>
    <property type="match status" value="1"/>
</dbReference>
<dbReference type="InterPro" id="IPR005467">
    <property type="entry name" value="His_kinase_dom"/>
</dbReference>
<name>A0ABM7YL95_9BURK</name>
<dbReference type="Gene3D" id="1.20.5.1930">
    <property type="match status" value="1"/>
</dbReference>
<evidence type="ECO:0000256" key="3">
    <source>
        <dbReference type="ARBA" id="ARBA00004496"/>
    </source>
</evidence>
<evidence type="ECO:0000256" key="5">
    <source>
        <dbReference type="ARBA" id="ARBA00017322"/>
    </source>
</evidence>
<evidence type="ECO:0000256" key="13">
    <source>
        <dbReference type="ARBA" id="ARBA00023014"/>
    </source>
</evidence>
<comment type="catalytic activity">
    <reaction evidence="1">
        <text>ATP + protein L-histidine = ADP + protein N-phospho-L-histidine.</text>
        <dbReference type="EC" id="2.7.13.3"/>
    </reaction>
</comment>
<dbReference type="Pfam" id="PF02518">
    <property type="entry name" value="HATPase_c"/>
    <property type="match status" value="1"/>
</dbReference>
<reference evidence="20" key="1">
    <citation type="submission" date="2022-04" db="EMBL/GenBank/DDBJ databases">
        <title>Whole genome sequence of Sphaerotilus sp. FB-5.</title>
        <authorList>
            <person name="Takeda M."/>
            <person name="Narihara S."/>
            <person name="Akimoto M."/>
            <person name="Akimoto R."/>
            <person name="Nishiyashiki S."/>
            <person name="Murakami T."/>
        </authorList>
    </citation>
    <scope>NUCLEOTIDE SEQUENCE</scope>
    <source>
        <strain evidence="20">FB-5</strain>
    </source>
</reference>
<keyword evidence="7" id="KW-0963">Cytoplasm</keyword>
<dbReference type="PANTHER" id="PTHR24421">
    <property type="entry name" value="NITRATE/NITRITE SENSOR PROTEIN NARX-RELATED"/>
    <property type="match status" value="1"/>
</dbReference>
<gene>
    <name evidence="20" type="ORF">CATMQ487_21000</name>
</gene>
<dbReference type="Pfam" id="PF13426">
    <property type="entry name" value="PAS_9"/>
    <property type="match status" value="1"/>
</dbReference>
<dbReference type="NCBIfam" id="TIGR00229">
    <property type="entry name" value="sensory_box"/>
    <property type="match status" value="3"/>
</dbReference>
<dbReference type="SUPFAM" id="SSF55781">
    <property type="entry name" value="GAF domain-like"/>
    <property type="match status" value="1"/>
</dbReference>
<dbReference type="Pfam" id="PF08448">
    <property type="entry name" value="PAS_4"/>
    <property type="match status" value="1"/>
</dbReference>
<accession>A0ABM7YL95</accession>
<sequence length="817" mass="88984">MVRTRLARRRMEHDALMLRLGQLRGILETASEGIITADGSQTIVMANRAAAEIFRCRVEDLVGAPLATLLPERLRTQHRADVAAFGAEESAARRMGRRENLVGLRADGEEFPLEAGISQVHVDGKRLYTVILRDLGEAQRIAAALYSSEQLFAATFSHSSVAMAHIDPANRRFLAVNAAMCALTGYESAELLQMGPDRLNHPEEPVDPSKFAALLDGTADYRVEKRLVRKDGSVVWVEVSGSVVRTPDGRPVRVVGLLQDISLRRAAEAALREREARQSFLVRLNDRLRSLDDPLAIAREASCLLGEFVDAARVGYAEDDGNGETITLRHGFNRGVPGIEGRYRYTDYGDHLLLAFRVGRTVVRPDIAGDPTLSPAEKAAHARLQLAATVNVPVRKGGQLQAVFFVHAATPRAWLPEEVALFEDVAERIRADIERARAEAEVRATKTKLEAALESIADAVFISDAQGNFLEFNSAFAGFHGFASKAVCPRRQAEYPALFDVCLADGSPAPLDQWAVSRALRGEVGRSVEYGLRRKDTGEYLTGSYSYAPIRDEQGQIVGAVITARDISDMKRLQAQLQASHAELQQLIDAQDRVQEAERLRIARELHDDLQQGLAAILMEAAAVGQYLGDDDSPARRALAGIKHLGEQLIASTRRIVSDLRPQILEDLGLAAAIENLASQFTQRSGISCEVDSAELRPADEACAAPTWACLYRVAQEALNNVGKHAGAGRVRIRLASMVGQSLQLSIGDDGMGIPADRRRSATSFGLLGMRERVRAAGGRLLIRSEPGQGTTIEVELPLPPCPASLSLGSRSRRGRG</sequence>
<dbReference type="SMART" id="SM00065">
    <property type="entry name" value="GAF"/>
    <property type="match status" value="1"/>
</dbReference>
<dbReference type="SMART" id="SM00091">
    <property type="entry name" value="PAS"/>
    <property type="match status" value="3"/>
</dbReference>
<dbReference type="PROSITE" id="PS50113">
    <property type="entry name" value="PAC"/>
    <property type="match status" value="2"/>
</dbReference>
<feature type="domain" description="PAS" evidence="18">
    <location>
        <begin position="445"/>
        <end position="487"/>
    </location>
</feature>
<evidence type="ECO:0000256" key="6">
    <source>
        <dbReference type="ARBA" id="ARBA00022485"/>
    </source>
</evidence>
<evidence type="ECO:0000259" key="17">
    <source>
        <dbReference type="PROSITE" id="PS50109"/>
    </source>
</evidence>
<comment type="cofactor">
    <cofactor evidence="2">
        <name>[4Fe-4S] cluster</name>
        <dbReference type="ChEBI" id="CHEBI:49883"/>
    </cofactor>
</comment>
<evidence type="ECO:0000256" key="1">
    <source>
        <dbReference type="ARBA" id="ARBA00000085"/>
    </source>
</evidence>
<dbReference type="CDD" id="cd16917">
    <property type="entry name" value="HATPase_UhpB-NarQ-NarX-like"/>
    <property type="match status" value="1"/>
</dbReference>
<dbReference type="InterPro" id="IPR001610">
    <property type="entry name" value="PAC"/>
</dbReference>
<keyword evidence="9" id="KW-0479">Metal-binding</keyword>
<dbReference type="Proteomes" id="UP001057498">
    <property type="component" value="Chromosome"/>
</dbReference>
<keyword evidence="10" id="KW-0418">Kinase</keyword>
<keyword evidence="8" id="KW-0808">Transferase</keyword>
<dbReference type="InterPro" id="IPR000014">
    <property type="entry name" value="PAS"/>
</dbReference>
<dbReference type="InterPro" id="IPR003594">
    <property type="entry name" value="HATPase_dom"/>
</dbReference>
<dbReference type="InterPro" id="IPR011712">
    <property type="entry name" value="Sig_transdc_His_kin_sub3_dim/P"/>
</dbReference>
<evidence type="ECO:0000256" key="8">
    <source>
        <dbReference type="ARBA" id="ARBA00022679"/>
    </source>
</evidence>
<evidence type="ECO:0000313" key="21">
    <source>
        <dbReference type="Proteomes" id="UP001057498"/>
    </source>
</evidence>
<dbReference type="InterPro" id="IPR003018">
    <property type="entry name" value="GAF"/>
</dbReference>
<dbReference type="SMART" id="SM00387">
    <property type="entry name" value="HATPase_c"/>
    <property type="match status" value="1"/>
</dbReference>
<evidence type="ECO:0000256" key="12">
    <source>
        <dbReference type="ARBA" id="ARBA00023012"/>
    </source>
</evidence>
<dbReference type="InterPro" id="IPR004358">
    <property type="entry name" value="Sig_transdc_His_kin-like_C"/>
</dbReference>
<keyword evidence="12" id="KW-0902">Two-component regulatory system</keyword>
<organism evidence="20 21">
    <name type="scientific">Sphaerotilus microaerophilus</name>
    <dbReference type="NCBI Taxonomy" id="2914710"/>
    <lineage>
        <taxon>Bacteria</taxon>
        <taxon>Pseudomonadati</taxon>
        <taxon>Pseudomonadota</taxon>
        <taxon>Betaproteobacteria</taxon>
        <taxon>Burkholderiales</taxon>
        <taxon>Sphaerotilaceae</taxon>
        <taxon>Sphaerotilus</taxon>
    </lineage>
</organism>
<keyword evidence="11" id="KW-0408">Iron</keyword>
<keyword evidence="6" id="KW-0004">4Fe-4S</keyword>
<evidence type="ECO:0000259" key="18">
    <source>
        <dbReference type="PROSITE" id="PS50112"/>
    </source>
</evidence>
<dbReference type="InterPro" id="IPR013655">
    <property type="entry name" value="PAS_fold_3"/>
</dbReference>
<feature type="domain" description="Histidine kinase" evidence="17">
    <location>
        <begin position="605"/>
        <end position="801"/>
    </location>
</feature>
<dbReference type="EMBL" id="AP025730">
    <property type="protein sequence ID" value="BDI05130.1"/>
    <property type="molecule type" value="Genomic_DNA"/>
</dbReference>
<dbReference type="Gene3D" id="3.30.450.20">
    <property type="entry name" value="PAS domain"/>
    <property type="match status" value="3"/>
</dbReference>
<dbReference type="EC" id="2.7.13.3" evidence="4"/>
<dbReference type="InterPro" id="IPR029016">
    <property type="entry name" value="GAF-like_dom_sf"/>
</dbReference>
<dbReference type="InterPro" id="IPR013656">
    <property type="entry name" value="PAS_4"/>
</dbReference>
<dbReference type="CDD" id="cd00130">
    <property type="entry name" value="PAS"/>
    <property type="match status" value="3"/>
</dbReference>
<evidence type="ECO:0000256" key="16">
    <source>
        <dbReference type="SAM" id="Coils"/>
    </source>
</evidence>
<dbReference type="InterPro" id="IPR050482">
    <property type="entry name" value="Sensor_HK_TwoCompSys"/>
</dbReference>
<feature type="domain" description="PAC" evidence="19">
    <location>
        <begin position="221"/>
        <end position="273"/>
    </location>
</feature>
<evidence type="ECO:0000256" key="7">
    <source>
        <dbReference type="ARBA" id="ARBA00022490"/>
    </source>
</evidence>
<feature type="domain" description="PAC" evidence="19">
    <location>
        <begin position="526"/>
        <end position="579"/>
    </location>
</feature>
<evidence type="ECO:0000256" key="15">
    <source>
        <dbReference type="ARBA" id="ARBA00030800"/>
    </source>
</evidence>
<dbReference type="PRINTS" id="PR00344">
    <property type="entry name" value="BCTRLSENSOR"/>
</dbReference>
<proteinExistence type="predicted"/>
<protein>
    <recommendedName>
        <fullName evidence="5">Oxygen sensor histidine kinase NreB</fullName>
        <ecNumber evidence="4">2.7.13.3</ecNumber>
    </recommendedName>
    <alternativeName>
        <fullName evidence="15">Nitrogen regulation protein B</fullName>
    </alternativeName>
</protein>
<dbReference type="Pfam" id="PF01590">
    <property type="entry name" value="GAF"/>
    <property type="match status" value="1"/>
</dbReference>
<dbReference type="SUPFAM" id="SSF55785">
    <property type="entry name" value="PYP-like sensor domain (PAS domain)"/>
    <property type="match status" value="3"/>
</dbReference>
<evidence type="ECO:0000256" key="4">
    <source>
        <dbReference type="ARBA" id="ARBA00012438"/>
    </source>
</evidence>
<dbReference type="Pfam" id="PF08447">
    <property type="entry name" value="PAS_3"/>
    <property type="match status" value="1"/>
</dbReference>
<evidence type="ECO:0000259" key="19">
    <source>
        <dbReference type="PROSITE" id="PS50113"/>
    </source>
</evidence>
<dbReference type="PROSITE" id="PS50109">
    <property type="entry name" value="HIS_KIN"/>
    <property type="match status" value="1"/>
</dbReference>
<evidence type="ECO:0000256" key="14">
    <source>
        <dbReference type="ARBA" id="ARBA00024827"/>
    </source>
</evidence>
<comment type="function">
    <text evidence="14">Member of the two-component regulatory system NreB/NreC involved in the control of dissimilatory nitrate/nitrite reduction in response to oxygen. NreB functions as a direct oxygen sensor histidine kinase which is autophosphorylated, in the absence of oxygen, probably at the conserved histidine residue, and transfers its phosphate group probably to a conserved aspartate residue of NreC. NreB/NreC activates the expression of the nitrate (narGHJI) and nitrite (nir) reductase operons, as well as the putative nitrate transporter gene narT.</text>
</comment>
<keyword evidence="21" id="KW-1185">Reference proteome</keyword>
<feature type="coiled-coil region" evidence="16">
    <location>
        <begin position="419"/>
        <end position="455"/>
    </location>
</feature>
<dbReference type="PROSITE" id="PS50112">
    <property type="entry name" value="PAS"/>
    <property type="match status" value="1"/>
</dbReference>
<evidence type="ECO:0000256" key="10">
    <source>
        <dbReference type="ARBA" id="ARBA00022777"/>
    </source>
</evidence>
<dbReference type="Gene3D" id="3.30.565.10">
    <property type="entry name" value="Histidine kinase-like ATPase, C-terminal domain"/>
    <property type="match status" value="1"/>
</dbReference>